<dbReference type="Gene3D" id="1.10.260.40">
    <property type="entry name" value="lambda repressor-like DNA-binding domains"/>
    <property type="match status" value="1"/>
</dbReference>
<evidence type="ECO:0000313" key="3">
    <source>
        <dbReference type="Proteomes" id="UP000221961"/>
    </source>
</evidence>
<name>A0A291RMA1_9NOCA</name>
<dbReference type="GeneID" id="88360322"/>
<feature type="domain" description="HTH cro/C1-type" evidence="1">
    <location>
        <begin position="8"/>
        <end position="62"/>
    </location>
</feature>
<dbReference type="EMBL" id="CP023778">
    <property type="protein sequence ID" value="ATL68716.1"/>
    <property type="molecule type" value="Genomic_DNA"/>
</dbReference>
<dbReference type="Pfam" id="PF13560">
    <property type="entry name" value="HTH_31"/>
    <property type="match status" value="1"/>
</dbReference>
<dbReference type="InterPro" id="IPR001387">
    <property type="entry name" value="Cro/C1-type_HTH"/>
</dbReference>
<organism evidence="2 3">
    <name type="scientific">Nocardia terpenica</name>
    <dbReference type="NCBI Taxonomy" id="455432"/>
    <lineage>
        <taxon>Bacteria</taxon>
        <taxon>Bacillati</taxon>
        <taxon>Actinomycetota</taxon>
        <taxon>Actinomycetes</taxon>
        <taxon>Mycobacteriales</taxon>
        <taxon>Nocardiaceae</taxon>
        <taxon>Nocardia</taxon>
    </lineage>
</organism>
<sequence length="391" mass="42232">MTTVGERIAAERKLAGLKQIQLAQKASYSVSMVRAVEQGREPAAPGFIAAVARALRIEPELLTGVPYYETLEADGPLEGLAELGSILAEGADVRQVEPPALTELARDLSAINLDCRNDRGRAALLRLPVLIRQLYGAIDAAGDDAERGRVFSLLAHAYMQAEGLTHRFGFIALTMLALDRLEWAASYADNSLYVAQAKLERKKALLYYGSNEVGLRLVEQALDMVSGDNVAATEVRGFAHLSGAILAARDRRLDVARDHIAEARKLALLVNGESDLFGTNFGSANVEIHACAVELEAGDPGKAAREGSALVLPKDIAPPRAGHHWQDTARAWLLAGQPDKALHSLTLARRVAPQQTRLHPSVRETLHGIASAQRRQNDSLVSFASWARVAL</sequence>
<dbReference type="AlphaFoldDB" id="A0A291RMA1"/>
<dbReference type="SMART" id="SM00530">
    <property type="entry name" value="HTH_XRE"/>
    <property type="match status" value="1"/>
</dbReference>
<dbReference type="CDD" id="cd00093">
    <property type="entry name" value="HTH_XRE"/>
    <property type="match status" value="1"/>
</dbReference>
<dbReference type="KEGG" id="ntp:CRH09_23545"/>
<dbReference type="SUPFAM" id="SSF47413">
    <property type="entry name" value="lambda repressor-like DNA-binding domains"/>
    <property type="match status" value="1"/>
</dbReference>
<reference evidence="2 3" key="1">
    <citation type="submission" date="2017-10" db="EMBL/GenBank/DDBJ databases">
        <title>Comparative genomics between pathogenic Norcardia.</title>
        <authorList>
            <person name="Zeng L."/>
        </authorList>
    </citation>
    <scope>NUCLEOTIDE SEQUENCE [LARGE SCALE GENOMIC DNA]</scope>
    <source>
        <strain evidence="2 3">NC_YFY_NT001</strain>
    </source>
</reference>
<dbReference type="InterPro" id="IPR010982">
    <property type="entry name" value="Lambda_DNA-bd_dom_sf"/>
</dbReference>
<dbReference type="RefSeq" id="WP_098695782.1">
    <property type="nucleotide sequence ID" value="NZ_CP023778.1"/>
</dbReference>
<dbReference type="PROSITE" id="PS50943">
    <property type="entry name" value="HTH_CROC1"/>
    <property type="match status" value="1"/>
</dbReference>
<accession>A0A291RMA1</accession>
<evidence type="ECO:0000313" key="2">
    <source>
        <dbReference type="EMBL" id="ATL68716.1"/>
    </source>
</evidence>
<dbReference type="Proteomes" id="UP000221961">
    <property type="component" value="Chromosome"/>
</dbReference>
<protein>
    <submittedName>
        <fullName evidence="2">Transcriptional regulator</fullName>
    </submittedName>
</protein>
<gene>
    <name evidence="2" type="ORF">CRH09_23545</name>
</gene>
<dbReference type="GO" id="GO:0003677">
    <property type="term" value="F:DNA binding"/>
    <property type="evidence" value="ECO:0007669"/>
    <property type="project" value="InterPro"/>
</dbReference>
<proteinExistence type="predicted"/>
<evidence type="ECO:0000259" key="1">
    <source>
        <dbReference type="PROSITE" id="PS50943"/>
    </source>
</evidence>